<gene>
    <name evidence="1" type="ORF">DI533_00375</name>
</gene>
<accession>A0A2W5S8A2</accession>
<dbReference type="Proteomes" id="UP000248975">
    <property type="component" value="Unassembled WGS sequence"/>
</dbReference>
<dbReference type="EMBL" id="QFQS01000001">
    <property type="protein sequence ID" value="PZQ99198.1"/>
    <property type="molecule type" value="Genomic_DNA"/>
</dbReference>
<evidence type="ECO:0000313" key="2">
    <source>
        <dbReference type="Proteomes" id="UP000248975"/>
    </source>
</evidence>
<evidence type="ECO:0008006" key="3">
    <source>
        <dbReference type="Google" id="ProtNLM"/>
    </source>
</evidence>
<name>A0A2W5S8A2_CERSP</name>
<organism evidence="1 2">
    <name type="scientific">Cereibacter sphaeroides</name>
    <name type="common">Rhodobacter sphaeroides</name>
    <dbReference type="NCBI Taxonomy" id="1063"/>
    <lineage>
        <taxon>Bacteria</taxon>
        <taxon>Pseudomonadati</taxon>
        <taxon>Pseudomonadota</taxon>
        <taxon>Alphaproteobacteria</taxon>
        <taxon>Rhodobacterales</taxon>
        <taxon>Paracoccaceae</taxon>
        <taxon>Cereibacter</taxon>
    </lineage>
</organism>
<dbReference type="Gene3D" id="3.40.50.300">
    <property type="entry name" value="P-loop containing nucleotide triphosphate hydrolases"/>
    <property type="match status" value="1"/>
</dbReference>
<comment type="caution">
    <text evidence="1">The sequence shown here is derived from an EMBL/GenBank/DDBJ whole genome shotgun (WGS) entry which is preliminary data.</text>
</comment>
<dbReference type="AlphaFoldDB" id="A0A2W5S8A2"/>
<dbReference type="Gene3D" id="3.30.420.280">
    <property type="match status" value="1"/>
</dbReference>
<proteinExistence type="predicted"/>
<dbReference type="InterPro" id="IPR027417">
    <property type="entry name" value="P-loop_NTPase"/>
</dbReference>
<sequence length="497" mass="56443">MTIMPYVPDGPVLTKFLWDRSKCPIIQGPIESGTSTCCCHKIWVHANEQLPDNDGVRRTRWITTRDTYKDLRETTIKTWLTWFPEREWGPMAWSEPMTHVLRRPHFSGDGTITECENIFLAIPDPDIARRMLASFEITGWWRNEGQFVEKRVVDELHSRTARYPSRRNGPGATWFGGFIDMNAPLEGHWIPYMRGDVPIPADFTDDQRAVLQRPDNWTFYMQPPGLLEKIVDGKVTYLPNPEAENQKHITEPYIDKIVGKDKDWIDERIMSRTGIHAGGKPVYPMFFAADHISNRDIDPVTGAQIIVGLDFGREPAAVFTQCINERWTVLSELIGSNESAEIFAPRVKKHLAQKYPGFKVVFYGDPRGADRGQNVEVTAYDIYAHHGMTISPATSDNNVEMRRSAMSSVLNRRNGMRVSASCTTLKVGMAGGYHYPKIRGTGGFSEKPKKNVYSHACEALENAILGGGEGDILVRPPEAMRKKASRPFRHRVQLVRR</sequence>
<reference evidence="1 2" key="1">
    <citation type="submission" date="2017-08" db="EMBL/GenBank/DDBJ databases">
        <title>Infants hospitalized years apart are colonized by the same room-sourced microbial strains.</title>
        <authorList>
            <person name="Brooks B."/>
            <person name="Olm M.R."/>
            <person name="Firek B.A."/>
            <person name="Baker R."/>
            <person name="Thomas B.C."/>
            <person name="Morowitz M.J."/>
            <person name="Banfield J.F."/>
        </authorList>
    </citation>
    <scope>NUCLEOTIDE SEQUENCE [LARGE SCALE GENOMIC DNA]</scope>
    <source>
        <strain evidence="1">S2_003_000_R2_11</strain>
    </source>
</reference>
<protein>
    <recommendedName>
        <fullName evidence="3">Terminase</fullName>
    </recommendedName>
</protein>
<evidence type="ECO:0000313" key="1">
    <source>
        <dbReference type="EMBL" id="PZQ99198.1"/>
    </source>
</evidence>